<feature type="compositionally biased region" description="Polar residues" evidence="1">
    <location>
        <begin position="42"/>
        <end position="52"/>
    </location>
</feature>
<name>A0A8H8CQG4_PSICU</name>
<feature type="region of interest" description="Disordered" evidence="1">
    <location>
        <begin position="84"/>
        <end position="114"/>
    </location>
</feature>
<feature type="region of interest" description="Disordered" evidence="1">
    <location>
        <begin position="222"/>
        <end position="268"/>
    </location>
</feature>
<feature type="compositionally biased region" description="Low complexity" evidence="1">
    <location>
        <begin position="8"/>
        <end position="18"/>
    </location>
</feature>
<dbReference type="AlphaFoldDB" id="A0A8H8CQG4"/>
<feature type="compositionally biased region" description="Polar residues" evidence="1">
    <location>
        <begin position="353"/>
        <end position="370"/>
    </location>
</feature>
<gene>
    <name evidence="2" type="ORF">JR316_000573</name>
</gene>
<protein>
    <submittedName>
        <fullName evidence="2">Uncharacterized protein</fullName>
    </submittedName>
</protein>
<dbReference type="EMBL" id="JAFIQS010000001">
    <property type="protein sequence ID" value="KAG5173915.1"/>
    <property type="molecule type" value="Genomic_DNA"/>
</dbReference>
<feature type="compositionally biased region" description="Low complexity" evidence="1">
    <location>
        <begin position="102"/>
        <end position="112"/>
    </location>
</feature>
<feature type="region of interest" description="Disordered" evidence="1">
    <location>
        <begin position="338"/>
        <end position="391"/>
    </location>
</feature>
<proteinExistence type="predicted"/>
<dbReference type="OrthoDB" id="2537650at2759"/>
<feature type="region of interest" description="Disordered" evidence="1">
    <location>
        <begin position="1"/>
        <end position="64"/>
    </location>
</feature>
<accession>A0A8H8CQG4</accession>
<reference evidence="2" key="1">
    <citation type="submission" date="2021-02" db="EMBL/GenBank/DDBJ databases">
        <title>Psilocybe cubensis genome.</title>
        <authorList>
            <person name="Mckernan K.J."/>
            <person name="Crawford S."/>
            <person name="Trippe A."/>
            <person name="Kane L.T."/>
            <person name="Mclaughlin S."/>
        </authorList>
    </citation>
    <scope>NUCLEOTIDE SEQUENCE [LARGE SCALE GENOMIC DNA]</scope>
    <source>
        <strain evidence="2">MGC-MH-2018</strain>
    </source>
</reference>
<evidence type="ECO:0000313" key="2">
    <source>
        <dbReference type="EMBL" id="KAG5173915.1"/>
    </source>
</evidence>
<evidence type="ECO:0000256" key="1">
    <source>
        <dbReference type="SAM" id="MobiDB-lite"/>
    </source>
</evidence>
<sequence>MLSSWFGQQQQQQQQQQQNANEEGNPDRLSSRATPNRPSPSSPNDVNQNTRASVDRPAKRTFPTAFTTPHDAVLAELHGIQLKAPATDTSNRPASLREEQVLSPDLDSTLPLSEDKATALRTEANPSGRTSKAASQQLPLASSPELLIDPFDGMSLGVLVPHQDNPNADVQSTSQINLLNDAEGGDNGSGSQAIWTNLSRVLEIQSQISKMHLEMENISTAKVSNTKSNKRQHKSNNPTLFGTAGGSAFDLTSEDPVVPPGLHQPRERALSNVSTVSSANDAHDDEEGVNVPNEEAEKARIREEEFAKLASQFEGRKDAIKGIMDKLDDLSQALHQFHHLPPPPMPDVFNDIRNGSSGASSPPLGTTSPLHMSDNKDKGKAPIRPPGTASDRTYEWTQQYAFPSTSALQTPPPINRRKSDNAIIGASLSRTAAAQKSVPTLMLNSVDMETRIPVMDSPASIIGSLKQD</sequence>
<comment type="caution">
    <text evidence="2">The sequence shown here is derived from an EMBL/GenBank/DDBJ whole genome shotgun (WGS) entry which is preliminary data.</text>
</comment>
<organism evidence="2">
    <name type="scientific">Psilocybe cubensis</name>
    <name type="common">Psychedelic mushroom</name>
    <name type="synonym">Stropharia cubensis</name>
    <dbReference type="NCBI Taxonomy" id="181762"/>
    <lineage>
        <taxon>Eukaryota</taxon>
        <taxon>Fungi</taxon>
        <taxon>Dikarya</taxon>
        <taxon>Basidiomycota</taxon>
        <taxon>Agaricomycotina</taxon>
        <taxon>Agaricomycetes</taxon>
        <taxon>Agaricomycetidae</taxon>
        <taxon>Agaricales</taxon>
        <taxon>Agaricineae</taxon>
        <taxon>Strophariaceae</taxon>
        <taxon>Psilocybe</taxon>
    </lineage>
</organism>